<dbReference type="EC" id="2.6.1.42" evidence="6"/>
<comment type="similarity">
    <text evidence="5">Belongs to the class-IV pyridoxal-phosphate-dependent aminotransferase family.</text>
</comment>
<dbReference type="CDD" id="cd01557">
    <property type="entry name" value="BCAT_beta_family"/>
    <property type="match status" value="1"/>
</dbReference>
<evidence type="ECO:0000256" key="3">
    <source>
        <dbReference type="ARBA" id="ARBA00004931"/>
    </source>
</evidence>
<protein>
    <recommendedName>
        <fullName evidence="6">branched-chain-amino-acid transaminase</fullName>
        <ecNumber evidence="6">2.6.1.42</ecNumber>
    </recommendedName>
</protein>
<comment type="pathway">
    <text evidence="4">Amino-acid biosynthesis; L-leucine biosynthesis; L-leucine from 3-methyl-2-oxobutanoate: step 4/4.</text>
</comment>
<organism evidence="13 14">
    <name type="scientific">Drancourtella massiliensis</name>
    <dbReference type="NCBI Taxonomy" id="1632013"/>
    <lineage>
        <taxon>Bacteria</taxon>
        <taxon>Bacillati</taxon>
        <taxon>Bacillota</taxon>
        <taxon>Clostridia</taxon>
        <taxon>Eubacteriales</taxon>
        <taxon>Oscillospiraceae</taxon>
        <taxon>Drancourtella</taxon>
    </lineage>
</organism>
<dbReference type="InterPro" id="IPR005786">
    <property type="entry name" value="B_amino_transII"/>
</dbReference>
<evidence type="ECO:0000256" key="11">
    <source>
        <dbReference type="ARBA" id="ARBA00048798"/>
    </source>
</evidence>
<dbReference type="NCBIfam" id="NF009897">
    <property type="entry name" value="PRK13357.1"/>
    <property type="match status" value="1"/>
</dbReference>
<evidence type="ECO:0000256" key="1">
    <source>
        <dbReference type="ARBA" id="ARBA00001933"/>
    </source>
</evidence>
<evidence type="ECO:0000256" key="6">
    <source>
        <dbReference type="ARBA" id="ARBA00013053"/>
    </source>
</evidence>
<keyword evidence="8 13" id="KW-0808">Transferase</keyword>
<evidence type="ECO:0000256" key="7">
    <source>
        <dbReference type="ARBA" id="ARBA00022576"/>
    </source>
</evidence>
<dbReference type="Pfam" id="PF01063">
    <property type="entry name" value="Aminotran_4"/>
    <property type="match status" value="1"/>
</dbReference>
<comment type="catalytic activity">
    <reaction evidence="11">
        <text>L-isoleucine + 2-oxoglutarate = (S)-3-methyl-2-oxopentanoate + L-glutamate</text>
        <dbReference type="Rhea" id="RHEA:24801"/>
        <dbReference type="ChEBI" id="CHEBI:16810"/>
        <dbReference type="ChEBI" id="CHEBI:29985"/>
        <dbReference type="ChEBI" id="CHEBI:35146"/>
        <dbReference type="ChEBI" id="CHEBI:58045"/>
        <dbReference type="EC" id="2.6.1.42"/>
    </reaction>
</comment>
<dbReference type="PANTHER" id="PTHR42825:SF7">
    <property type="entry name" value="BRANCHED-CHAIN-AMINO-ACID AMINOTRANSFERASE"/>
    <property type="match status" value="1"/>
</dbReference>
<evidence type="ECO:0000313" key="14">
    <source>
        <dbReference type="Proteomes" id="UP000775686"/>
    </source>
</evidence>
<dbReference type="InterPro" id="IPR043132">
    <property type="entry name" value="BCAT-like_C"/>
</dbReference>
<comment type="catalytic activity">
    <reaction evidence="10">
        <text>L-valine + 2-oxoglutarate = 3-methyl-2-oxobutanoate + L-glutamate</text>
        <dbReference type="Rhea" id="RHEA:24813"/>
        <dbReference type="ChEBI" id="CHEBI:11851"/>
        <dbReference type="ChEBI" id="CHEBI:16810"/>
        <dbReference type="ChEBI" id="CHEBI:29985"/>
        <dbReference type="ChEBI" id="CHEBI:57762"/>
        <dbReference type="EC" id="2.6.1.42"/>
    </reaction>
</comment>
<dbReference type="InterPro" id="IPR001544">
    <property type="entry name" value="Aminotrans_IV"/>
</dbReference>
<dbReference type="NCBIfam" id="TIGR01123">
    <property type="entry name" value="ilvE_II"/>
    <property type="match status" value="1"/>
</dbReference>
<comment type="pathway">
    <text evidence="2">Amino-acid biosynthesis; L-isoleucine biosynthesis; L-isoleucine from 2-oxobutanoate: step 4/4.</text>
</comment>
<comment type="catalytic activity">
    <reaction evidence="12">
        <text>L-leucine + 2-oxoglutarate = 4-methyl-2-oxopentanoate + L-glutamate</text>
        <dbReference type="Rhea" id="RHEA:18321"/>
        <dbReference type="ChEBI" id="CHEBI:16810"/>
        <dbReference type="ChEBI" id="CHEBI:17865"/>
        <dbReference type="ChEBI" id="CHEBI:29985"/>
        <dbReference type="ChEBI" id="CHEBI:57427"/>
        <dbReference type="EC" id="2.6.1.42"/>
    </reaction>
</comment>
<dbReference type="PIRSF" id="PIRSF006468">
    <property type="entry name" value="BCAT1"/>
    <property type="match status" value="1"/>
</dbReference>
<evidence type="ECO:0000256" key="2">
    <source>
        <dbReference type="ARBA" id="ARBA00004824"/>
    </source>
</evidence>
<comment type="caution">
    <text evidence="13">The sequence shown here is derived from an EMBL/GenBank/DDBJ whole genome shotgun (WGS) entry which is preliminary data.</text>
</comment>
<keyword evidence="14" id="KW-1185">Reference proteome</keyword>
<proteinExistence type="inferred from homology"/>
<dbReference type="InterPro" id="IPR033939">
    <property type="entry name" value="BCAT_family"/>
</dbReference>
<dbReference type="InterPro" id="IPR036038">
    <property type="entry name" value="Aminotransferase-like"/>
</dbReference>
<evidence type="ECO:0000256" key="4">
    <source>
        <dbReference type="ARBA" id="ARBA00005072"/>
    </source>
</evidence>
<accession>A0ABS2EEX4</accession>
<sequence length="343" mass="37759">MEMEKKNLDWSNLDFGYIQTDKRYVSNFKDGAWDDGCLTSDASIVLNECAGVFQYAQTVFEGLKAYTTEDGKIVTFRPDLNAERMIDSAKRLEMPAFPKERFIDAVTQTVKANAAWVPPFGSGATLYIRPYMFGSSPVIGVSPAAEYQFRILTTPVGPYFKGGAKPITIKVSDFDRAAPHGTGHIKAGLNYAMSLHAIVTAHEEGYAENMYLDAATRTKVEETGGANFIFITKDKKVVTPKSSSILPSITRRSLLYVAKEYLGLETEEREVTLEEVPEFAECGLCGTAAVVSPVGKIVDHGREICFASGMDEMGPVTKQLYDTLTGIQMGRIEAPEGWIHVIE</sequence>
<keyword evidence="9" id="KW-0663">Pyridoxal phosphate</keyword>
<dbReference type="Gene3D" id="3.30.470.10">
    <property type="match status" value="1"/>
</dbReference>
<dbReference type="SUPFAM" id="SSF56752">
    <property type="entry name" value="D-aminoacid aminotransferase-like PLP-dependent enzymes"/>
    <property type="match status" value="1"/>
</dbReference>
<dbReference type="PANTHER" id="PTHR42825">
    <property type="entry name" value="AMINO ACID AMINOTRANSFERASE"/>
    <property type="match status" value="1"/>
</dbReference>
<evidence type="ECO:0000313" key="13">
    <source>
        <dbReference type="EMBL" id="MBM6743467.1"/>
    </source>
</evidence>
<dbReference type="GO" id="GO:0004084">
    <property type="term" value="F:branched-chain-amino-acid transaminase activity"/>
    <property type="evidence" value="ECO:0007669"/>
    <property type="project" value="UniProtKB-EC"/>
</dbReference>
<evidence type="ECO:0000256" key="8">
    <source>
        <dbReference type="ARBA" id="ARBA00022679"/>
    </source>
</evidence>
<reference evidence="13 14" key="1">
    <citation type="journal article" date="2021" name="Sci. Rep.">
        <title>The distribution of antibiotic resistance genes in chicken gut microbiota commensals.</title>
        <authorList>
            <person name="Juricova H."/>
            <person name="Matiasovicova J."/>
            <person name="Kubasova T."/>
            <person name="Cejkova D."/>
            <person name="Rychlik I."/>
        </authorList>
    </citation>
    <scope>NUCLEOTIDE SEQUENCE [LARGE SCALE GENOMIC DNA]</scope>
    <source>
        <strain evidence="13 14">An770</strain>
    </source>
</reference>
<dbReference type="InterPro" id="IPR043131">
    <property type="entry name" value="BCAT-like_N"/>
</dbReference>
<evidence type="ECO:0000256" key="5">
    <source>
        <dbReference type="ARBA" id="ARBA00009320"/>
    </source>
</evidence>
<dbReference type="Proteomes" id="UP000775686">
    <property type="component" value="Unassembled WGS sequence"/>
</dbReference>
<evidence type="ECO:0000256" key="9">
    <source>
        <dbReference type="ARBA" id="ARBA00022898"/>
    </source>
</evidence>
<gene>
    <name evidence="13" type="ORF">H6A32_03975</name>
</gene>
<evidence type="ECO:0000256" key="12">
    <source>
        <dbReference type="ARBA" id="ARBA00049229"/>
    </source>
</evidence>
<comment type="cofactor">
    <cofactor evidence="1">
        <name>pyridoxal 5'-phosphate</name>
        <dbReference type="ChEBI" id="CHEBI:597326"/>
    </cofactor>
</comment>
<dbReference type="Gene3D" id="3.20.10.10">
    <property type="entry name" value="D-amino Acid Aminotransferase, subunit A, domain 2"/>
    <property type="match status" value="1"/>
</dbReference>
<name>A0ABS2EEX4_9FIRM</name>
<keyword evidence="7 13" id="KW-0032">Aminotransferase</keyword>
<evidence type="ECO:0000256" key="10">
    <source>
        <dbReference type="ARBA" id="ARBA00048212"/>
    </source>
</evidence>
<dbReference type="EMBL" id="JACJKH010000005">
    <property type="protein sequence ID" value="MBM6743467.1"/>
    <property type="molecule type" value="Genomic_DNA"/>
</dbReference>
<comment type="pathway">
    <text evidence="3">Amino-acid biosynthesis; L-valine biosynthesis; L-valine from pyruvate: step 4/4.</text>
</comment>